<dbReference type="Pfam" id="PF02894">
    <property type="entry name" value="GFO_IDH_MocA_C"/>
    <property type="match status" value="1"/>
</dbReference>
<dbReference type="STRING" id="157687.HMPREF3180_00545"/>
<dbReference type="InterPro" id="IPR051317">
    <property type="entry name" value="Gfo/Idh/MocA_oxidoreduct"/>
</dbReference>
<evidence type="ECO:0000313" key="3">
    <source>
        <dbReference type="EMBL" id="KXB69003.1"/>
    </source>
</evidence>
<dbReference type="InterPro" id="IPR000683">
    <property type="entry name" value="Gfo/Idh/MocA-like_OxRdtase_N"/>
</dbReference>
<proteinExistence type="predicted"/>
<dbReference type="PATRIC" id="fig|157687.3.peg.544"/>
<dbReference type="Gene3D" id="3.30.360.10">
    <property type="entry name" value="Dihydrodipicolinate Reductase, domain 2"/>
    <property type="match status" value="1"/>
</dbReference>
<feature type="domain" description="Gfo/Idh/MocA-like oxidoreductase N-terminal" evidence="1">
    <location>
        <begin position="14"/>
        <end position="132"/>
    </location>
</feature>
<dbReference type="Gene3D" id="3.40.50.720">
    <property type="entry name" value="NAD(P)-binding Rossmann-like Domain"/>
    <property type="match status" value="1"/>
</dbReference>
<dbReference type="SUPFAM" id="SSF51735">
    <property type="entry name" value="NAD(P)-binding Rossmann-fold domains"/>
    <property type="match status" value="1"/>
</dbReference>
<feature type="domain" description="Gfo/Idh/MocA-like oxidoreductase C-terminal" evidence="2">
    <location>
        <begin position="145"/>
        <end position="350"/>
    </location>
</feature>
<evidence type="ECO:0000313" key="4">
    <source>
        <dbReference type="Proteomes" id="UP000070483"/>
    </source>
</evidence>
<evidence type="ECO:0000259" key="1">
    <source>
        <dbReference type="Pfam" id="PF01408"/>
    </source>
</evidence>
<dbReference type="Proteomes" id="UP000070483">
    <property type="component" value="Unassembled WGS sequence"/>
</dbReference>
<dbReference type="EMBL" id="LSDD01000036">
    <property type="protein sequence ID" value="KXB69003.1"/>
    <property type="molecule type" value="Genomic_DNA"/>
</dbReference>
<dbReference type="InterPro" id="IPR004104">
    <property type="entry name" value="Gfo/Idh/MocA-like_OxRdtase_C"/>
</dbReference>
<evidence type="ECO:0000259" key="2">
    <source>
        <dbReference type="Pfam" id="PF02894"/>
    </source>
</evidence>
<keyword evidence="4" id="KW-1185">Reference proteome</keyword>
<dbReference type="AlphaFoldDB" id="A0A134AMS8"/>
<accession>A0A134AMS8</accession>
<dbReference type="SUPFAM" id="SSF55347">
    <property type="entry name" value="Glyceraldehyde-3-phosphate dehydrogenase-like, C-terminal domain"/>
    <property type="match status" value="1"/>
</dbReference>
<comment type="caution">
    <text evidence="3">The sequence shown here is derived from an EMBL/GenBank/DDBJ whole genome shotgun (WGS) entry which is preliminary data.</text>
</comment>
<dbReference type="PANTHER" id="PTHR43708:SF7">
    <property type="entry name" value="OXIDOREDUCTASE"/>
    <property type="match status" value="1"/>
</dbReference>
<organism evidence="3 4">
    <name type="scientific">Leptotrichia wadei</name>
    <dbReference type="NCBI Taxonomy" id="157687"/>
    <lineage>
        <taxon>Bacteria</taxon>
        <taxon>Fusobacteriati</taxon>
        <taxon>Fusobacteriota</taxon>
        <taxon>Fusobacteriia</taxon>
        <taxon>Fusobacteriales</taxon>
        <taxon>Leptotrichiaceae</taxon>
        <taxon>Leptotrichia</taxon>
    </lineage>
</organism>
<gene>
    <name evidence="3" type="ORF">HMPREF3180_00545</name>
</gene>
<sequence length="357" mass="42149">MGIIKNRKVNIMLTVGFIGNGKSANRYHLPFVLQRKDKIKVKTIVTRNLENKTWKRIDGINYTDKIEELYNDPEIDLVVICLKPDLHYRYAREVLEHNKNCLVEKPFTETREEAQELFELAKKKRLIVQPYHNRRFDSDFLTTMKVIESGKLGEILEIESNYDYYRAEVPENVKEYDGKAANTFLYGHGTHVLDQVISRYGKPDKVHYDVRQLLGTNRMNDYYDIDLFYKRENGKSLKITVKGSYFRVKPRASFIVYGTRGCFIKETEDRQEEHLKLFYMPDHPDFGIDSPKHYGTLIYYDNKGNYHEEKVISEKGDYGRVYDDLYEAIKNGKEKTVKDEEILYQIKILEEGSKNLK</sequence>
<dbReference type="GO" id="GO:0000166">
    <property type="term" value="F:nucleotide binding"/>
    <property type="evidence" value="ECO:0007669"/>
    <property type="project" value="InterPro"/>
</dbReference>
<dbReference type="PANTHER" id="PTHR43708">
    <property type="entry name" value="CONSERVED EXPRESSED OXIDOREDUCTASE (EUROFUNG)"/>
    <property type="match status" value="1"/>
</dbReference>
<protein>
    <submittedName>
        <fullName evidence="3">Oxidoreductase, NAD-binding domain protein</fullName>
    </submittedName>
</protein>
<reference evidence="4" key="1">
    <citation type="submission" date="2016-01" db="EMBL/GenBank/DDBJ databases">
        <authorList>
            <person name="Mitreva M."/>
            <person name="Pepin K.H."/>
            <person name="Mihindukulasuriya K.A."/>
            <person name="Fulton R."/>
            <person name="Fronick C."/>
            <person name="O'Laughlin M."/>
            <person name="Miner T."/>
            <person name="Herter B."/>
            <person name="Rosa B.A."/>
            <person name="Cordes M."/>
            <person name="Tomlinson C."/>
            <person name="Wollam A."/>
            <person name="Palsikar V.B."/>
            <person name="Mardis E.R."/>
            <person name="Wilson R.K."/>
        </authorList>
    </citation>
    <scope>NUCLEOTIDE SEQUENCE [LARGE SCALE GENOMIC DNA]</scope>
    <source>
        <strain evidence="4">KA00185</strain>
    </source>
</reference>
<name>A0A134AMS8_9FUSO</name>
<dbReference type="InterPro" id="IPR036291">
    <property type="entry name" value="NAD(P)-bd_dom_sf"/>
</dbReference>
<dbReference type="Pfam" id="PF01408">
    <property type="entry name" value="GFO_IDH_MocA"/>
    <property type="match status" value="1"/>
</dbReference>